<evidence type="ECO:0000313" key="11">
    <source>
        <dbReference type="Ensembl" id="ENSHHUP00000057107.1"/>
    </source>
</evidence>
<dbReference type="AlphaFoldDB" id="A0A4W5P1C3"/>
<feature type="transmembrane region" description="Helical" evidence="9">
    <location>
        <begin position="127"/>
        <end position="150"/>
    </location>
</feature>
<dbReference type="InterPro" id="IPR017452">
    <property type="entry name" value="GPCR_Rhodpsn_7TM"/>
</dbReference>
<dbReference type="PANTHER" id="PTHR24231">
    <property type="entry name" value="PURINOCEPTOR-RELATED G-PROTEIN COUPLED RECEPTOR"/>
    <property type="match status" value="1"/>
</dbReference>
<dbReference type="GO" id="GO:0004930">
    <property type="term" value="F:G protein-coupled receptor activity"/>
    <property type="evidence" value="ECO:0007669"/>
    <property type="project" value="UniProtKB-KW"/>
</dbReference>
<keyword evidence="12" id="KW-1185">Reference proteome</keyword>
<keyword evidence="6 9" id="KW-0472">Membrane</keyword>
<evidence type="ECO:0000256" key="5">
    <source>
        <dbReference type="ARBA" id="ARBA00023040"/>
    </source>
</evidence>
<keyword evidence="8" id="KW-0807">Transducer</keyword>
<evidence type="ECO:0000256" key="6">
    <source>
        <dbReference type="ARBA" id="ARBA00023136"/>
    </source>
</evidence>
<evidence type="ECO:0000256" key="8">
    <source>
        <dbReference type="ARBA" id="ARBA00023224"/>
    </source>
</evidence>
<reference evidence="12" key="1">
    <citation type="submission" date="2018-06" db="EMBL/GenBank/DDBJ databases">
        <title>Genome assembly of Danube salmon.</title>
        <authorList>
            <person name="Macqueen D.J."/>
            <person name="Gundappa M.K."/>
        </authorList>
    </citation>
    <scope>NUCLEOTIDE SEQUENCE [LARGE SCALE GENOMIC DNA]</scope>
</reference>
<dbReference type="PANTHER" id="PTHR24231:SF15">
    <property type="entry name" value="2-OXOGLUTARATE RECEPTOR 1"/>
    <property type="match status" value="1"/>
</dbReference>
<evidence type="ECO:0000256" key="2">
    <source>
        <dbReference type="ARBA" id="ARBA00022475"/>
    </source>
</evidence>
<evidence type="ECO:0000256" key="4">
    <source>
        <dbReference type="ARBA" id="ARBA00022989"/>
    </source>
</evidence>
<reference evidence="11" key="3">
    <citation type="submission" date="2025-09" db="UniProtKB">
        <authorList>
            <consortium name="Ensembl"/>
        </authorList>
    </citation>
    <scope>IDENTIFICATION</scope>
</reference>
<dbReference type="InterPro" id="IPR000276">
    <property type="entry name" value="GPCR_Rhodpsn"/>
</dbReference>
<dbReference type="STRING" id="62062.ENSHHUP00000057107"/>
<dbReference type="GO" id="GO:0005886">
    <property type="term" value="C:plasma membrane"/>
    <property type="evidence" value="ECO:0007669"/>
    <property type="project" value="UniProtKB-SubCell"/>
</dbReference>
<dbReference type="Pfam" id="PF00001">
    <property type="entry name" value="7tm_1"/>
    <property type="match status" value="1"/>
</dbReference>
<dbReference type="Gene3D" id="1.20.1070.10">
    <property type="entry name" value="Rhodopsin 7-helix transmembrane proteins"/>
    <property type="match status" value="1"/>
</dbReference>
<organism evidence="11 12">
    <name type="scientific">Hucho hucho</name>
    <name type="common">huchen</name>
    <dbReference type="NCBI Taxonomy" id="62062"/>
    <lineage>
        <taxon>Eukaryota</taxon>
        <taxon>Metazoa</taxon>
        <taxon>Chordata</taxon>
        <taxon>Craniata</taxon>
        <taxon>Vertebrata</taxon>
        <taxon>Euteleostomi</taxon>
        <taxon>Actinopterygii</taxon>
        <taxon>Neopterygii</taxon>
        <taxon>Teleostei</taxon>
        <taxon>Protacanthopterygii</taxon>
        <taxon>Salmoniformes</taxon>
        <taxon>Salmonidae</taxon>
        <taxon>Salmoninae</taxon>
        <taxon>Hucho</taxon>
    </lineage>
</organism>
<reference evidence="11" key="2">
    <citation type="submission" date="2025-08" db="UniProtKB">
        <authorList>
            <consortium name="Ensembl"/>
        </authorList>
    </citation>
    <scope>IDENTIFICATION</scope>
</reference>
<dbReference type="PRINTS" id="PR00237">
    <property type="entry name" value="GPCRRHODOPSN"/>
</dbReference>
<keyword evidence="5" id="KW-0297">G-protein coupled receptor</keyword>
<accession>A0A4W5P1C3</accession>
<name>A0A4W5P1C3_9TELE</name>
<proteinExistence type="predicted"/>
<dbReference type="Ensembl" id="ENSHHUT00000059070.1">
    <property type="protein sequence ID" value="ENSHHUP00000057107.1"/>
    <property type="gene ID" value="ENSHHUG00000034061.1"/>
</dbReference>
<keyword evidence="4 9" id="KW-1133">Transmembrane helix</keyword>
<sequence length="167" mass="19138">MVLLILANLNILGVGEYSRRYYVLVTYGIIFVLGLVGNITSIIIYVVRLRPWKSSGIIMVNLALADLLYVQNWIMGDIMCPIVCFSYHFNLSNFNLYGSILFLTCLSEFHYVVVVHPLRAAQVQRESWAVIDCSAVWFISMLEITTMVYMTTVEKTENVIYVCIIFI</sequence>
<keyword evidence="3 9" id="KW-0812">Transmembrane</keyword>
<feature type="transmembrane region" description="Helical" evidence="9">
    <location>
        <begin position="20"/>
        <end position="47"/>
    </location>
</feature>
<evidence type="ECO:0000259" key="10">
    <source>
        <dbReference type="PROSITE" id="PS50262"/>
    </source>
</evidence>
<dbReference type="Proteomes" id="UP000314982">
    <property type="component" value="Unassembled WGS sequence"/>
</dbReference>
<evidence type="ECO:0000256" key="1">
    <source>
        <dbReference type="ARBA" id="ARBA00004651"/>
    </source>
</evidence>
<dbReference type="GeneTree" id="ENSGT01030000234621"/>
<dbReference type="PROSITE" id="PS50262">
    <property type="entry name" value="G_PROTEIN_RECEP_F1_2"/>
    <property type="match status" value="1"/>
</dbReference>
<evidence type="ECO:0000313" key="12">
    <source>
        <dbReference type="Proteomes" id="UP000314982"/>
    </source>
</evidence>
<evidence type="ECO:0000256" key="9">
    <source>
        <dbReference type="SAM" id="Phobius"/>
    </source>
</evidence>
<evidence type="ECO:0000256" key="3">
    <source>
        <dbReference type="ARBA" id="ARBA00022692"/>
    </source>
</evidence>
<comment type="subcellular location">
    <subcellularLocation>
        <location evidence="1">Cell membrane</location>
        <topology evidence="1">Multi-pass membrane protein</topology>
    </subcellularLocation>
</comment>
<feature type="transmembrane region" description="Helical" evidence="9">
    <location>
        <begin position="94"/>
        <end position="115"/>
    </location>
</feature>
<feature type="domain" description="G-protein coupled receptors family 1 profile" evidence="10">
    <location>
        <begin position="37"/>
        <end position="167"/>
    </location>
</feature>
<protein>
    <submittedName>
        <fullName evidence="11">Oxoglutarate (alpha-ketoglutarate) receptor 1b</fullName>
    </submittedName>
</protein>
<evidence type="ECO:0000256" key="7">
    <source>
        <dbReference type="ARBA" id="ARBA00023170"/>
    </source>
</evidence>
<dbReference type="SUPFAM" id="SSF81321">
    <property type="entry name" value="Family A G protein-coupled receptor-like"/>
    <property type="match status" value="1"/>
</dbReference>
<keyword evidence="7" id="KW-0675">Receptor</keyword>
<keyword evidence="2" id="KW-1003">Cell membrane</keyword>